<dbReference type="CDD" id="cd22968">
    <property type="entry name" value="DD_EFCAB5"/>
    <property type="match status" value="1"/>
</dbReference>
<feature type="region of interest" description="Disordered" evidence="3">
    <location>
        <begin position="390"/>
        <end position="591"/>
    </location>
</feature>
<evidence type="ECO:0000256" key="2">
    <source>
        <dbReference type="SAM" id="Coils"/>
    </source>
</evidence>
<dbReference type="PANTHER" id="PTHR46788">
    <property type="entry name" value="EF-HAND CALCIUM-BINDING DOMAIN-CONTAINING PROTEIN 5"/>
    <property type="match status" value="1"/>
</dbReference>
<dbReference type="Proteomes" id="UP001208570">
    <property type="component" value="Unassembled WGS sequence"/>
</dbReference>
<feature type="coiled-coil region" evidence="2">
    <location>
        <begin position="201"/>
        <end position="230"/>
    </location>
</feature>
<dbReference type="InterPro" id="IPR003018">
    <property type="entry name" value="GAF"/>
</dbReference>
<dbReference type="SUPFAM" id="SSF47473">
    <property type="entry name" value="EF-hand"/>
    <property type="match status" value="1"/>
</dbReference>
<keyword evidence="1" id="KW-0106">Calcium</keyword>
<dbReference type="Pfam" id="PF01590">
    <property type="entry name" value="GAF"/>
    <property type="match status" value="1"/>
</dbReference>
<dbReference type="Gene3D" id="1.20.920.20">
    <property type="match status" value="1"/>
</dbReference>
<feature type="compositionally biased region" description="Basic and acidic residues" evidence="3">
    <location>
        <begin position="479"/>
        <end position="571"/>
    </location>
</feature>
<reference evidence="5" key="1">
    <citation type="journal article" date="2023" name="Mol. Biol. Evol.">
        <title>Third-Generation Sequencing Reveals the Adaptive Role of the Epigenome in Three Deep-Sea Polychaetes.</title>
        <authorList>
            <person name="Perez M."/>
            <person name="Aroh O."/>
            <person name="Sun Y."/>
            <person name="Lan Y."/>
            <person name="Juniper S.K."/>
            <person name="Young C.R."/>
            <person name="Angers B."/>
            <person name="Qian P.Y."/>
        </authorList>
    </citation>
    <scope>NUCLEOTIDE SEQUENCE</scope>
    <source>
        <strain evidence="5">P08H-3</strain>
    </source>
</reference>
<dbReference type="Gene3D" id="3.30.450.40">
    <property type="match status" value="1"/>
</dbReference>
<dbReference type="GO" id="GO:0005509">
    <property type="term" value="F:calcium ion binding"/>
    <property type="evidence" value="ECO:0007669"/>
    <property type="project" value="InterPro"/>
</dbReference>
<feature type="compositionally biased region" description="Basic and acidic residues" evidence="3">
    <location>
        <begin position="419"/>
        <end position="451"/>
    </location>
</feature>
<protein>
    <recommendedName>
        <fullName evidence="4">EF-hand domain-containing protein</fullName>
    </recommendedName>
</protein>
<name>A0AAD9JZ09_9ANNE</name>
<proteinExistence type="predicted"/>
<feature type="compositionally biased region" description="Acidic residues" evidence="3">
    <location>
        <begin position="391"/>
        <end position="402"/>
    </location>
</feature>
<evidence type="ECO:0000259" key="4">
    <source>
        <dbReference type="PROSITE" id="PS50222"/>
    </source>
</evidence>
<dbReference type="PROSITE" id="PS50222">
    <property type="entry name" value="EF_HAND_2"/>
    <property type="match status" value="1"/>
</dbReference>
<dbReference type="SUPFAM" id="SSF55781">
    <property type="entry name" value="GAF domain-like"/>
    <property type="match status" value="1"/>
</dbReference>
<evidence type="ECO:0000313" key="5">
    <source>
        <dbReference type="EMBL" id="KAK2161869.1"/>
    </source>
</evidence>
<dbReference type="InterPro" id="IPR029016">
    <property type="entry name" value="GAF-like_dom_sf"/>
</dbReference>
<dbReference type="Gene3D" id="1.10.238.10">
    <property type="entry name" value="EF-hand"/>
    <property type="match status" value="1"/>
</dbReference>
<dbReference type="EMBL" id="JAODUP010000108">
    <property type="protein sequence ID" value="KAK2161869.1"/>
    <property type="molecule type" value="Genomic_DNA"/>
</dbReference>
<keyword evidence="6" id="KW-1185">Reference proteome</keyword>
<dbReference type="Gene3D" id="1.20.890.10">
    <property type="entry name" value="cAMP-dependent protein kinase regulatory subunit, dimerization-anchoring domain"/>
    <property type="match status" value="1"/>
</dbReference>
<evidence type="ECO:0000256" key="1">
    <source>
        <dbReference type="ARBA" id="ARBA00022837"/>
    </source>
</evidence>
<evidence type="ECO:0000313" key="6">
    <source>
        <dbReference type="Proteomes" id="UP001208570"/>
    </source>
</evidence>
<accession>A0AAD9JZ09</accession>
<feature type="compositionally biased region" description="Pro residues" evidence="3">
    <location>
        <begin position="1"/>
        <end position="11"/>
    </location>
</feature>
<feature type="compositionally biased region" description="Basic and acidic residues" evidence="3">
    <location>
        <begin position="1285"/>
        <end position="1308"/>
    </location>
</feature>
<feature type="region of interest" description="Disordered" evidence="3">
    <location>
        <begin position="1270"/>
        <end position="1316"/>
    </location>
</feature>
<feature type="domain" description="EF-hand" evidence="4">
    <location>
        <begin position="680"/>
        <end position="715"/>
    </location>
</feature>
<keyword evidence="2" id="KW-0175">Coiled coil</keyword>
<dbReference type="InterPro" id="IPR011992">
    <property type="entry name" value="EF-hand-dom_pair"/>
</dbReference>
<feature type="region of interest" description="Disordered" evidence="3">
    <location>
        <begin position="1"/>
        <end position="48"/>
    </location>
</feature>
<dbReference type="PROSITE" id="PS00018">
    <property type="entry name" value="EF_HAND_1"/>
    <property type="match status" value="1"/>
</dbReference>
<evidence type="ECO:0000256" key="3">
    <source>
        <dbReference type="SAM" id="MobiDB-lite"/>
    </source>
</evidence>
<organism evidence="5 6">
    <name type="scientific">Paralvinella palmiformis</name>
    <dbReference type="NCBI Taxonomy" id="53620"/>
    <lineage>
        <taxon>Eukaryota</taxon>
        <taxon>Metazoa</taxon>
        <taxon>Spiralia</taxon>
        <taxon>Lophotrochozoa</taxon>
        <taxon>Annelida</taxon>
        <taxon>Polychaeta</taxon>
        <taxon>Sedentaria</taxon>
        <taxon>Canalipalpata</taxon>
        <taxon>Terebellida</taxon>
        <taxon>Terebelliformia</taxon>
        <taxon>Alvinellidae</taxon>
        <taxon>Paralvinella</taxon>
    </lineage>
</organism>
<gene>
    <name evidence="5" type="ORF">LSH36_108g03050</name>
</gene>
<dbReference type="PANTHER" id="PTHR46788:SF1">
    <property type="entry name" value="EF-HAND CALCIUM-BINDING DOMAIN-CONTAINING PROTEIN 5"/>
    <property type="match status" value="1"/>
</dbReference>
<dbReference type="InterPro" id="IPR018247">
    <property type="entry name" value="EF_Hand_1_Ca_BS"/>
</dbReference>
<sequence>MLAASPGPPRTPGSASSTGYVRPPTGGRLSQARATSSSGRLTPMPDYMHPVTKSAAKRWRKLHEDHMMNKLIEKRNAKKQRNQKTKAQAQSIIRKIPFELLAQMWMKDHAETAETRAYLVDKVLPTLILGMEKLLMDVDQRGLAEEDLSPDFNPLNFLAQYLMRNNPRYSNFSEASPYIRGLRDVSEQLKQQLFDMDENRLVRIKAEARRKREEREAKERQILMEKKRRETGLHNHFRDWIISGAYPEKVELALIQNALRSFNERAQNMPKEILEAAVLKEVEPTDDTGRALVLKEFMEYMHPFIEDLSSELFDQLMSHMTYCAKAYRANAERDTRKVILSQLFVSCDHAGIGVLDRHRVLNLFAMFYDKAAEQVKAVIRNPRKWPVVHLEEEESDDEEDDGEYRPRKVANNINVTEVDVQKVTEKDQNEGKTTEKTDDQPELPEKIKNEDESVAEPPKSPVSDHEPGTEQEVPEQSEDADKSPTENNGEVKAEADSKPENDPNPEGETKVEDEKMSEDEAKPEDESKLVESEKEKENVTEKEADEAEKQVENEDDRDGKMEEAISADKELSSSSPIRSDERPPMTQQSRVSFAEGTAFERERTLLTSHGTRSMSQASIFDENLVNVSQFVHVTETFLGEVPDMHVFGNLVCYIRDGYVETEEERMKRLLKARQDALEAKRKALLNSLFEMWDNDGSGILDLDEVDTVMKLYKDGMESEAMEKAKKEYKKSSKHADYRLTKREFREYVSNVVELMGGERNSTFDFFIEFLINSVQRTYQERVRGEARKKWLQQIITAAQTSGASLDPVYKAVFQALFKDAESHGGGKKISAYIAMLEANHVAPNRGPFMLRYTSATPNDADFLLGKALFPDMKGISFAAVESGKPIHVPRVANHGNIHFWNPERSQNREGSFIVVPLKNRNKRVFGLLGIDTLCDPQSRAIFITHEIHFFQGVAKSFSIAYHHVDVRQKTMRISESAVSWIHRRCMHVHDVIVYMVEPEPKSQDYLLRKMVVTDHKGNALLQKNPARLERKDNLFRDYLFKCVDNSESVSADAYGERHLAFPLRDDEGRAIVAIDISIGSEQKILPKLEMKEVMKMLHLLQMAYKEISYEAREGERTDILEGDKPEDVSSTDILFDRLMLMELRDNVAKLDAKAYAELKSYKEPPPVIHNILKAVLAVFHHDEAKEGLFDDWMKCKNYVNPTLSNKVLGYDPTGKTDYSVPVDVIHTYLDQVPHGSVSKHGSMPAQYLYNWVFVCISLIEHTRKMDANKQSKLVDVDQGQPPKQEPAKEREDTNLEQEVSKEMEKTKEISQQQDQS</sequence>
<dbReference type="InterPro" id="IPR002048">
    <property type="entry name" value="EF_hand_dom"/>
</dbReference>
<comment type="caution">
    <text evidence="5">The sequence shown here is derived from an EMBL/GenBank/DDBJ whole genome shotgun (WGS) entry which is preliminary data.</text>
</comment>